<dbReference type="EMBL" id="AP018359">
    <property type="protein sequence ID" value="BBA44315.1"/>
    <property type="molecule type" value="Genomic_DNA"/>
</dbReference>
<sequence length="95" mass="10152">MPAMPDVAAVRLPAFSGNAYDRAIASAAMTAISTKPVCQWLYRPNGFVAHASPRFARDAGLAVTHPCTHARLLARVLRTCMLFRNPGSVAIVSLS</sequence>
<proteinExistence type="predicted"/>
<accession>A0A250LI92</accession>
<gene>
    <name evidence="1" type="ORF">BCCH1_68180</name>
</gene>
<reference evidence="1" key="2">
    <citation type="journal article" date="2017" name="Genome Announc.">
        <title>High-Quality Draft Genome Sequence of Burkholderia contaminans CH-1, a Gram-Negative Bacterium That Metabolizes 2-Azahypoxanthine, a Plant Growth-Regulating Compound.</title>
        <authorList>
            <person name="Choi J.-H."/>
            <person name="Sugiura H."/>
            <person name="Moriuchi R."/>
            <person name="Kawagishi H."/>
            <person name="Dohra H."/>
        </authorList>
    </citation>
    <scope>NUCLEOTIDE SEQUENCE</scope>
    <source>
        <strain evidence="1">CH-1</strain>
    </source>
</reference>
<reference evidence="1" key="1">
    <citation type="journal article" date="2016" name="Biosci. Biotechnol. Biochem.">
        <title>Bioconversion of AHX to AOH by resting cells of Burkholderia contaminans CH-1.</title>
        <authorList>
            <person name="Choi J.H."/>
            <person name="Kikuchi A."/>
            <person name="Pumkaeo P."/>
            <person name="Hirai H."/>
            <person name="Tokuyama S."/>
            <person name="Kawagishi H."/>
        </authorList>
    </citation>
    <scope>NUCLEOTIDE SEQUENCE</scope>
    <source>
        <strain evidence="1">CH-1</strain>
    </source>
</reference>
<evidence type="ECO:0000313" key="1">
    <source>
        <dbReference type="EMBL" id="BBA44315.1"/>
    </source>
</evidence>
<protein>
    <submittedName>
        <fullName evidence="1">Uncharacterized protein</fullName>
    </submittedName>
</protein>
<dbReference type="AlphaFoldDB" id="A0A250LI92"/>
<name>A0A250LI92_9BURK</name>
<organism evidence="1">
    <name type="scientific">Burkholderia contaminans</name>
    <dbReference type="NCBI Taxonomy" id="488447"/>
    <lineage>
        <taxon>Bacteria</taxon>
        <taxon>Pseudomonadati</taxon>
        <taxon>Pseudomonadota</taxon>
        <taxon>Betaproteobacteria</taxon>
        <taxon>Burkholderiales</taxon>
        <taxon>Burkholderiaceae</taxon>
        <taxon>Burkholderia</taxon>
        <taxon>Burkholderia cepacia complex</taxon>
    </lineage>
</organism>